<dbReference type="KEGG" id="syn:sll1442"/>
<gene>
    <name evidence="2" type="ordered locus">sll1442</name>
</gene>
<evidence type="ECO:0000313" key="3">
    <source>
        <dbReference type="Proteomes" id="UP000001425"/>
    </source>
</evidence>
<keyword evidence="3" id="KW-1185">Reference proteome</keyword>
<proteinExistence type="predicted"/>
<dbReference type="Pfam" id="PF21814">
    <property type="entry name" value="DUF6883"/>
    <property type="match status" value="1"/>
</dbReference>
<accession>P74209</accession>
<dbReference type="PhylomeDB" id="P74209"/>
<dbReference type="EMBL" id="BA000022">
    <property type="protein sequence ID" value="BAA18300.1"/>
    <property type="molecule type" value="Genomic_DNA"/>
</dbReference>
<dbReference type="PaxDb" id="1148-1653386"/>
<dbReference type="InParanoid" id="P74209"/>
<dbReference type="EnsemblBacteria" id="BAA18300">
    <property type="protein sequence ID" value="BAA18300"/>
    <property type="gene ID" value="BAA18300"/>
</dbReference>
<dbReference type="IntAct" id="P74209">
    <property type="interactions" value="3"/>
</dbReference>
<dbReference type="Proteomes" id="UP000001425">
    <property type="component" value="Chromosome"/>
</dbReference>
<dbReference type="InterPro" id="IPR049250">
    <property type="entry name" value="DUF6883"/>
</dbReference>
<name>P74209_SYNY3</name>
<dbReference type="eggNOG" id="COG3210">
    <property type="taxonomic scope" value="Bacteria"/>
</dbReference>
<dbReference type="AlphaFoldDB" id="P74209"/>
<dbReference type="PIR" id="S75841">
    <property type="entry name" value="S75841"/>
</dbReference>
<sequence length="115" mass="13243">MKLPYGNQADVKQITDKLQTYSLNLNHPNGKHKARLFRAKLGITIDNQDFLITRLRKVAAHYQNFELTDSDQYGERYVAVFPMTTTTGTAKVLSAWIIRPGETYPRLTNVYPIRN</sequence>
<protein>
    <submittedName>
        <fullName evidence="2">Sll1442 protein</fullName>
    </submittedName>
</protein>
<dbReference type="STRING" id="1148.gene:10499176"/>
<evidence type="ECO:0000313" key="2">
    <source>
        <dbReference type="EMBL" id="BAA18300.1"/>
    </source>
</evidence>
<evidence type="ECO:0000259" key="1">
    <source>
        <dbReference type="Pfam" id="PF21814"/>
    </source>
</evidence>
<organism evidence="2 3">
    <name type="scientific">Synechocystis sp. (strain ATCC 27184 / PCC 6803 / Kazusa)</name>
    <dbReference type="NCBI Taxonomy" id="1111708"/>
    <lineage>
        <taxon>Bacteria</taxon>
        <taxon>Bacillati</taxon>
        <taxon>Cyanobacteriota</taxon>
        <taxon>Cyanophyceae</taxon>
        <taxon>Synechococcales</taxon>
        <taxon>Merismopediaceae</taxon>
        <taxon>Synechocystis</taxon>
    </lineage>
</organism>
<reference evidence="2 3" key="2">
    <citation type="journal article" date="1996" name="DNA Res.">
        <title>Sequence analysis of the genome of the unicellular cyanobacterium Synechocystis sp. strain PCC6803. II. Sequence determination of the entire genome and assignment of potential protein-coding regions.</title>
        <authorList>
            <person name="Kaneko T."/>
            <person name="Sato S."/>
            <person name="Kotani H."/>
            <person name="Tanaka A."/>
            <person name="Asamizu E."/>
            <person name="Nakamura Y."/>
            <person name="Miyajima N."/>
            <person name="Hirosawa M."/>
            <person name="Sugiura M."/>
            <person name="Sasamoto S."/>
            <person name="Kimura T."/>
            <person name="Hosouchi T."/>
            <person name="Matsuno A."/>
            <person name="Muraki A."/>
            <person name="Nakazaki N."/>
            <person name="Naruo K."/>
            <person name="Okumura S."/>
            <person name="Shimpo S."/>
            <person name="Takeuchi C."/>
            <person name="Wada T."/>
            <person name="Watanabe A."/>
            <person name="Yamada M."/>
            <person name="Yasuda M."/>
            <person name="Tabata S."/>
        </authorList>
    </citation>
    <scope>NUCLEOTIDE SEQUENCE [LARGE SCALE GENOMIC DNA]</scope>
    <source>
        <strain evidence="3">ATCC 27184 / PCC 6803 / Kazusa</strain>
    </source>
</reference>
<reference evidence="2 3" key="1">
    <citation type="journal article" date="1995" name="DNA Res.">
        <title>Sequence analysis of the genome of the unicellular cyanobacterium Synechocystis sp. strain PCC6803. I. Sequence features in the 1 Mb region from map positions 64% to 92% of the genome.</title>
        <authorList>
            <person name="Kaneko T."/>
            <person name="Tanaka A."/>
            <person name="Sato S."/>
            <person name="Kotani H."/>
            <person name="Sazuka T."/>
            <person name="Miyajima N."/>
            <person name="Sugiura M."/>
            <person name="Tabata S."/>
        </authorList>
    </citation>
    <scope>NUCLEOTIDE SEQUENCE [LARGE SCALE GENOMIC DNA]</scope>
    <source>
        <strain evidence="3">ATCC 27184 / PCC 6803 / Kazusa</strain>
    </source>
</reference>
<feature type="domain" description="DUF6883" evidence="1">
    <location>
        <begin position="3"/>
        <end position="113"/>
    </location>
</feature>